<dbReference type="GO" id="GO:0005524">
    <property type="term" value="F:ATP binding"/>
    <property type="evidence" value="ECO:0007669"/>
    <property type="project" value="UniProtKB-UniRule"/>
</dbReference>
<dbReference type="SMART" id="SM00487">
    <property type="entry name" value="DEXDc"/>
    <property type="match status" value="1"/>
</dbReference>
<dbReference type="RefSeq" id="XP_012763899.2">
    <property type="nucleotide sequence ID" value="XM_012908445.2"/>
</dbReference>
<evidence type="ECO:0000256" key="4">
    <source>
        <dbReference type="ARBA" id="ARBA00022884"/>
    </source>
</evidence>
<dbReference type="PANTHER" id="PTHR24031">
    <property type="entry name" value="RNA HELICASE"/>
    <property type="match status" value="1"/>
</dbReference>
<evidence type="ECO:0000259" key="6">
    <source>
        <dbReference type="PROSITE" id="PS51192"/>
    </source>
</evidence>
<comment type="caution">
    <text evidence="8">The sequence shown here is derived from an EMBL/GenBank/DDBJ whole genome shotgun (WGS) entry which is preliminary data.</text>
</comment>
<keyword evidence="3 5" id="KW-0067">ATP-binding</keyword>
<gene>
    <name evidence="8" type="ORF">PRSY57_1201400</name>
</gene>
<proteinExistence type="inferred from homology"/>
<evidence type="ECO:0000313" key="8">
    <source>
        <dbReference type="EMBL" id="KYN95131.1"/>
    </source>
</evidence>
<dbReference type="PROSITE" id="PS51192">
    <property type="entry name" value="HELICASE_ATP_BIND_1"/>
    <property type="match status" value="1"/>
</dbReference>
<feature type="domain" description="Helicase C-terminal" evidence="7">
    <location>
        <begin position="604"/>
        <end position="760"/>
    </location>
</feature>
<dbReference type="GO" id="GO:0003724">
    <property type="term" value="F:RNA helicase activity"/>
    <property type="evidence" value="ECO:0007669"/>
    <property type="project" value="UniProtKB-EC"/>
</dbReference>
<name>A0A151L852_PLARE</name>
<dbReference type="GO" id="GO:0003723">
    <property type="term" value="F:RNA binding"/>
    <property type="evidence" value="ECO:0007669"/>
    <property type="project" value="UniProtKB-UniRule"/>
</dbReference>
<evidence type="ECO:0000256" key="3">
    <source>
        <dbReference type="ARBA" id="ARBA00022840"/>
    </source>
</evidence>
<dbReference type="KEGG" id="prei:PRSY57_1201400"/>
<dbReference type="SMART" id="SM00490">
    <property type="entry name" value="HELICc"/>
    <property type="match status" value="1"/>
</dbReference>
<comment type="similarity">
    <text evidence="5">Belongs to the DEAD box helicase family.</text>
</comment>
<dbReference type="CDD" id="cd18787">
    <property type="entry name" value="SF2_C_DEAD"/>
    <property type="match status" value="1"/>
</dbReference>
<keyword evidence="5 8" id="KW-0347">Helicase</keyword>
<organism evidence="8 9">
    <name type="scientific">Plasmodium reichenowi</name>
    <dbReference type="NCBI Taxonomy" id="5854"/>
    <lineage>
        <taxon>Eukaryota</taxon>
        <taxon>Sar</taxon>
        <taxon>Alveolata</taxon>
        <taxon>Apicomplexa</taxon>
        <taxon>Aconoidasida</taxon>
        <taxon>Haemosporida</taxon>
        <taxon>Plasmodiidae</taxon>
        <taxon>Plasmodium</taxon>
        <taxon>Plasmodium (Laverania)</taxon>
    </lineage>
</organism>
<dbReference type="VEuPathDB" id="PlasmoDB:PRCDC_1201400"/>
<evidence type="ECO:0000259" key="7">
    <source>
        <dbReference type="PROSITE" id="PS51194"/>
    </source>
</evidence>
<comment type="function">
    <text evidence="5">RNA helicase.</text>
</comment>
<dbReference type="PROSITE" id="PS51194">
    <property type="entry name" value="HELICASE_CTER"/>
    <property type="match status" value="1"/>
</dbReference>
<dbReference type="VEuPathDB" id="PlasmoDB:PRG01_1205700"/>
<keyword evidence="2 5" id="KW-0378">Hydrolase</keyword>
<dbReference type="SUPFAM" id="SSF52540">
    <property type="entry name" value="P-loop containing nucleoside triphosphate hydrolases"/>
    <property type="match status" value="2"/>
</dbReference>
<comment type="domain">
    <text evidence="5">The Q motif is unique to and characteristic of the DEAD box family of RNA helicases and controls ATP binding and hydrolysis.</text>
</comment>
<evidence type="ECO:0000256" key="1">
    <source>
        <dbReference type="ARBA" id="ARBA00022741"/>
    </source>
</evidence>
<accession>A0A151L852</accession>
<dbReference type="InterPro" id="IPR001650">
    <property type="entry name" value="Helicase_C-like"/>
</dbReference>
<dbReference type="InterPro" id="IPR027417">
    <property type="entry name" value="P-loop_NTPase"/>
</dbReference>
<keyword evidence="1 5" id="KW-0547">Nucleotide-binding</keyword>
<dbReference type="InterPro" id="IPR011545">
    <property type="entry name" value="DEAD/DEAH_box_helicase_dom"/>
</dbReference>
<dbReference type="GO" id="GO:0016787">
    <property type="term" value="F:hydrolase activity"/>
    <property type="evidence" value="ECO:0007669"/>
    <property type="project" value="UniProtKB-KW"/>
</dbReference>
<dbReference type="EMBL" id="LVLA01000013">
    <property type="protein sequence ID" value="KYN95131.1"/>
    <property type="molecule type" value="Genomic_DNA"/>
</dbReference>
<protein>
    <recommendedName>
        <fullName evidence="5">ATP-dependent RNA helicase</fullName>
        <ecNumber evidence="5">3.6.4.13</ecNumber>
    </recommendedName>
</protein>
<keyword evidence="4 5" id="KW-0694">RNA-binding</keyword>
<dbReference type="Gene3D" id="3.40.50.300">
    <property type="entry name" value="P-loop containing nucleotide triphosphate hydrolases"/>
    <property type="match status" value="2"/>
</dbReference>
<sequence length="961" mass="116219">MYRNKLKSLCFCENYFYTYKCSHINNLNFIYFTTYYNFMNLNVSKDVNNYMKINGIIKRVDIKRYYNKKLNNWSYEENAKEFHKKDEKEYGSRYEYNNKFINEEEKKDEDKKYRYDEEKKYRYDEEVKYRYDKEMKYRYDEEMKYRYDEEVKYRYDEEMKYRYDEEKKYRYDEEKKYRYDEEMKYRYDEEMKYRYDEEIHKGLYSEYNSTSMNNGYNNNNESTYKIKKEILNRHEKIDLNSLHIDEEIINNLKIILNIEKLYMYQYIIYNEILKNCKHLLIYNKTGTGKTLSYLLPLIQKLINDKFDCNKKVLIITQNIYLCKQLYIYILSIYPTLNVCILSDEKESYNMNNNINHDIIVNIKRNNINCNNKENNDMCDEKYGIHFYLCTPNKLEYFIKNYKNKSRNEKNVMNNILNNINTIVIDEFDYIVEYRKNIFNFFFKKDLFNEIHNNNNNIGDKNRFNHDIFNKSNYNIYLFTANINEVIKKKIYEHLNGFVFFDFINGIKEHIQKQVAEQHNFNIDVLKNSENVVQLLNKENKNESLCNLNITHFVCKINSASKYKYVCYFLEEFFFHKQKISENVYNDMVYDEYDKLNYRNMIPMEENKFVNNSEKEGNMKRSNADKINKCIIFANTKEEVEKLYEISLLKPHAVMMHSELLTIQKNENINLFKVGKKNVLITTDIISRGLDIDNVIFILNYSPPTSPNDYIHRSGRTGRGKEKGICLTMYHKYEYRNVDKIMKYTKSKFEVILCPKVEDVYKFSVDKLVENVMKIAPEKYEFFNEKSKELLKKHNTKIIAQILSVLLKFDKKSFDVSLLSGKKNYVAVLIKDPFFEVIKNRDDIVNIIKVITGNKMITTIIGDVAKCDEGFIVDISSSHVNKIISLFNSSNFEYKSKGLEINTLIELPPIIKEKKNIIRRKKKAPWITYKLQKKKIIILGRKTEKYKRKRAEDIIKDINKNI</sequence>
<feature type="domain" description="Helicase ATP-binding" evidence="6">
    <location>
        <begin position="270"/>
        <end position="500"/>
    </location>
</feature>
<dbReference type="GeneID" id="24532074"/>
<evidence type="ECO:0000256" key="5">
    <source>
        <dbReference type="RuleBase" id="RU365068"/>
    </source>
</evidence>
<dbReference type="Pfam" id="PF00271">
    <property type="entry name" value="Helicase_C"/>
    <property type="match status" value="1"/>
</dbReference>
<reference evidence="8 9" key="1">
    <citation type="journal article" date="2016" name="Nat. Commun.">
        <title>Genomes of cryptic chimpanzee Plasmodium species reveal key evolutionary events leading to human malaria.</title>
        <authorList>
            <person name="Sundararaman S.A."/>
            <person name="Plenderleith L.J."/>
            <person name="Liu W."/>
            <person name="Loy D.E."/>
            <person name="Learn G.H."/>
            <person name="Li Y."/>
            <person name="Shaw K.S."/>
            <person name="Ayouba A."/>
            <person name="Peeters M."/>
            <person name="Speede S."/>
            <person name="Shaw G.M."/>
            <person name="Bushman F.D."/>
            <person name="Brisson D."/>
            <person name="Rayner J.C."/>
            <person name="Sharp P.M."/>
            <person name="Hahn B.H."/>
        </authorList>
    </citation>
    <scope>NUCLEOTIDE SEQUENCE [LARGE SCALE GENOMIC DNA]</scope>
    <source>
        <strain evidence="8 9">SY57</strain>
    </source>
</reference>
<evidence type="ECO:0000256" key="2">
    <source>
        <dbReference type="ARBA" id="ARBA00022801"/>
    </source>
</evidence>
<evidence type="ECO:0000313" key="9">
    <source>
        <dbReference type="Proteomes" id="UP000076359"/>
    </source>
</evidence>
<dbReference type="AlphaFoldDB" id="A0A151L852"/>
<dbReference type="EC" id="3.6.4.13" evidence="5"/>
<dbReference type="Pfam" id="PF00270">
    <property type="entry name" value="DEAD"/>
    <property type="match status" value="1"/>
</dbReference>
<comment type="catalytic activity">
    <reaction evidence="5">
        <text>ATP + H2O = ADP + phosphate + H(+)</text>
        <dbReference type="Rhea" id="RHEA:13065"/>
        <dbReference type="ChEBI" id="CHEBI:15377"/>
        <dbReference type="ChEBI" id="CHEBI:15378"/>
        <dbReference type="ChEBI" id="CHEBI:30616"/>
        <dbReference type="ChEBI" id="CHEBI:43474"/>
        <dbReference type="ChEBI" id="CHEBI:456216"/>
        <dbReference type="EC" id="3.6.4.13"/>
    </reaction>
</comment>
<dbReference type="InterPro" id="IPR014001">
    <property type="entry name" value="Helicase_ATP-bd"/>
</dbReference>
<dbReference type="Proteomes" id="UP000076359">
    <property type="component" value="Unassembled WGS sequence"/>
</dbReference>